<gene>
    <name evidence="7" type="ORF">QFZ53_001171</name>
</gene>
<evidence type="ECO:0000256" key="2">
    <source>
        <dbReference type="ARBA" id="ARBA00022692"/>
    </source>
</evidence>
<evidence type="ECO:0000256" key="5">
    <source>
        <dbReference type="SAM" id="Phobius"/>
    </source>
</evidence>
<feature type="transmembrane region" description="Helical" evidence="5">
    <location>
        <begin position="304"/>
        <end position="323"/>
    </location>
</feature>
<feature type="transmembrane region" description="Helical" evidence="5">
    <location>
        <begin position="25"/>
        <end position="46"/>
    </location>
</feature>
<evidence type="ECO:0000256" key="1">
    <source>
        <dbReference type="ARBA" id="ARBA00004651"/>
    </source>
</evidence>
<dbReference type="SUPFAM" id="SSF103473">
    <property type="entry name" value="MFS general substrate transporter"/>
    <property type="match status" value="1"/>
</dbReference>
<dbReference type="AlphaFoldDB" id="A0AAW8EU83"/>
<proteinExistence type="predicted"/>
<keyword evidence="2 5" id="KW-0812">Transmembrane</keyword>
<feature type="transmembrane region" description="Helical" evidence="5">
    <location>
        <begin position="329"/>
        <end position="346"/>
    </location>
</feature>
<dbReference type="Proteomes" id="UP001244427">
    <property type="component" value="Unassembled WGS sequence"/>
</dbReference>
<sequence length="418" mass="44200">MSAPTSTHVSAPASPTPAQRRLMPWLLLINAAMLTGFSGFIVIFLPDQIQQIDAANKVGNLAIVSAAASVGAIIVHPLVGALSDRTRSRFGRRTPWLIVGSVTAAVFMIAMSLATELWSILLVYVILTVGLNTIGTAQSAVVPDRLPREQFGAASGALAVGAFIGMGLGVGLAGVFANSVGIGYPVFGALVLGVCVLFTIFNRDESSLDLAREPFRWKRFFASFWVSPASFPDFWWAFGGRFLLILAYQSVQSYLLYILRDYVGLSDAESTALSMPLTAAMLVGALLTAYVTGKMSDRLNRRKIFVLIASVIMAASLVIPLVAPSVVGMFAFAGLFGLGYGVYLSVDSALMNEVLPTADAAAKDLGILTIATTLPQALTPLIVWALIALTGSYTSVFLAGIVFALAGALTVLPIRSVR</sequence>
<dbReference type="EMBL" id="JAUSXV010000001">
    <property type="protein sequence ID" value="MDQ0646975.1"/>
    <property type="molecule type" value="Genomic_DNA"/>
</dbReference>
<evidence type="ECO:0000259" key="6">
    <source>
        <dbReference type="PROSITE" id="PS50850"/>
    </source>
</evidence>
<evidence type="ECO:0000313" key="8">
    <source>
        <dbReference type="Proteomes" id="UP001244427"/>
    </source>
</evidence>
<dbReference type="PROSITE" id="PS50850">
    <property type="entry name" value="MFS"/>
    <property type="match status" value="1"/>
</dbReference>
<evidence type="ECO:0000256" key="3">
    <source>
        <dbReference type="ARBA" id="ARBA00022989"/>
    </source>
</evidence>
<feature type="transmembrane region" description="Helical" evidence="5">
    <location>
        <begin position="222"/>
        <end position="251"/>
    </location>
</feature>
<protein>
    <submittedName>
        <fullName evidence="7">MFS family permease</fullName>
    </submittedName>
</protein>
<feature type="transmembrane region" description="Helical" evidence="5">
    <location>
        <begin position="120"/>
        <end position="142"/>
    </location>
</feature>
<dbReference type="GO" id="GO:0005886">
    <property type="term" value="C:plasma membrane"/>
    <property type="evidence" value="ECO:0007669"/>
    <property type="project" value="UniProtKB-SubCell"/>
</dbReference>
<dbReference type="PANTHER" id="PTHR23528">
    <property type="match status" value="1"/>
</dbReference>
<feature type="transmembrane region" description="Helical" evidence="5">
    <location>
        <begin position="393"/>
        <end position="414"/>
    </location>
</feature>
<dbReference type="PANTHER" id="PTHR23528:SF1">
    <property type="entry name" value="MAJOR FACILITATOR SUPERFAMILY (MFS) PROFILE DOMAIN-CONTAINING PROTEIN"/>
    <property type="match status" value="1"/>
</dbReference>
<feature type="domain" description="Major facilitator superfamily (MFS) profile" evidence="6">
    <location>
        <begin position="24"/>
        <end position="418"/>
    </location>
</feature>
<dbReference type="InterPro" id="IPR020846">
    <property type="entry name" value="MFS_dom"/>
</dbReference>
<feature type="transmembrane region" description="Helical" evidence="5">
    <location>
        <begin position="271"/>
        <end position="292"/>
    </location>
</feature>
<feature type="transmembrane region" description="Helical" evidence="5">
    <location>
        <begin position="94"/>
        <end position="114"/>
    </location>
</feature>
<dbReference type="InterPro" id="IPR011701">
    <property type="entry name" value="MFS"/>
</dbReference>
<dbReference type="Pfam" id="PF07690">
    <property type="entry name" value="MFS_1"/>
    <property type="match status" value="1"/>
</dbReference>
<keyword evidence="8" id="KW-1185">Reference proteome</keyword>
<feature type="transmembrane region" description="Helical" evidence="5">
    <location>
        <begin position="58"/>
        <end position="82"/>
    </location>
</feature>
<organism evidence="7 8">
    <name type="scientific">Microbacterium natoriense</name>
    <dbReference type="NCBI Taxonomy" id="284570"/>
    <lineage>
        <taxon>Bacteria</taxon>
        <taxon>Bacillati</taxon>
        <taxon>Actinomycetota</taxon>
        <taxon>Actinomycetes</taxon>
        <taxon>Micrococcales</taxon>
        <taxon>Microbacteriaceae</taxon>
        <taxon>Microbacterium</taxon>
    </lineage>
</organism>
<dbReference type="Gene3D" id="1.20.1250.20">
    <property type="entry name" value="MFS general substrate transporter like domains"/>
    <property type="match status" value="1"/>
</dbReference>
<evidence type="ECO:0000313" key="7">
    <source>
        <dbReference type="EMBL" id="MDQ0646975.1"/>
    </source>
</evidence>
<keyword evidence="4 5" id="KW-0472">Membrane</keyword>
<evidence type="ECO:0000256" key="4">
    <source>
        <dbReference type="ARBA" id="ARBA00023136"/>
    </source>
</evidence>
<dbReference type="InterPro" id="IPR036259">
    <property type="entry name" value="MFS_trans_sf"/>
</dbReference>
<comment type="caution">
    <text evidence="7">The sequence shown here is derived from an EMBL/GenBank/DDBJ whole genome shotgun (WGS) entry which is preliminary data.</text>
</comment>
<reference evidence="7 8" key="1">
    <citation type="submission" date="2023-07" db="EMBL/GenBank/DDBJ databases">
        <title>Comparative genomics of wheat-associated soil bacteria to identify genetic determinants of phenazine resistance.</title>
        <authorList>
            <person name="Mouncey N."/>
        </authorList>
    </citation>
    <scope>NUCLEOTIDE SEQUENCE [LARGE SCALE GENOMIC DNA]</scope>
    <source>
        <strain evidence="7 8">W4I9-1</strain>
    </source>
</reference>
<feature type="transmembrane region" description="Helical" evidence="5">
    <location>
        <begin position="182"/>
        <end position="201"/>
    </location>
</feature>
<accession>A0AAW8EU83</accession>
<feature type="transmembrane region" description="Helical" evidence="5">
    <location>
        <begin position="154"/>
        <end position="176"/>
    </location>
</feature>
<dbReference type="GO" id="GO:0022857">
    <property type="term" value="F:transmembrane transporter activity"/>
    <property type="evidence" value="ECO:0007669"/>
    <property type="project" value="InterPro"/>
</dbReference>
<dbReference type="RefSeq" id="WP_307294556.1">
    <property type="nucleotide sequence ID" value="NZ_JAUSXV010000001.1"/>
</dbReference>
<keyword evidence="3 5" id="KW-1133">Transmembrane helix</keyword>
<name>A0AAW8EU83_9MICO</name>
<comment type="subcellular location">
    <subcellularLocation>
        <location evidence="1">Cell membrane</location>
        <topology evidence="1">Multi-pass membrane protein</topology>
    </subcellularLocation>
</comment>
<feature type="transmembrane region" description="Helical" evidence="5">
    <location>
        <begin position="367"/>
        <end position="387"/>
    </location>
</feature>